<dbReference type="PANTHER" id="PTHR34501">
    <property type="entry name" value="PROTEIN YDDL-RELATED"/>
    <property type="match status" value="1"/>
</dbReference>
<evidence type="ECO:0000313" key="12">
    <source>
        <dbReference type="EMBL" id="CDG84533.1"/>
    </source>
</evidence>
<sequence>MAGFAASAQAQSNVTIYGLIDLGLAKTTGQSTVERENNASRLGFKGTEELGGGLSAIFNLENEILADTGAQKGVFFERQAYVGLKGGFGTAILGRTKNLIDGTIARVDPFNTYGVIGKNNEALLRSGVGSSRVNNAITFNSPSFDGVVGSVQYVLSETPGGSNGALGLLTYDNGPISLHGGYEQVAQTVASTVKPNLWSLGGAYKFGPAKVTAAYTKGDTKVATTGDFRSYLVGLIYTAGNGDAKASYGKQQQSSNKVSDLDIYKEYGVGYDYHLSKRTDLYAYAGREQVKSLTSYQIGIAHKF</sequence>
<proteinExistence type="predicted"/>
<evidence type="ECO:0000256" key="3">
    <source>
        <dbReference type="ARBA" id="ARBA00022448"/>
    </source>
</evidence>
<dbReference type="KEGG" id="jag:GJA_3922"/>
<keyword evidence="8" id="KW-0626">Porin</keyword>
<dbReference type="InterPro" id="IPR023614">
    <property type="entry name" value="Porin_dom_sf"/>
</dbReference>
<dbReference type="Proteomes" id="UP000027604">
    <property type="component" value="Chromosome I"/>
</dbReference>
<keyword evidence="3" id="KW-0813">Transport</keyword>
<reference evidence="12 13" key="1">
    <citation type="journal article" date="2015" name="Genome Announc.">
        <title>Genome Sequence of Mushroom Soft-Rot Pathogen Janthinobacterium agaricidamnosum.</title>
        <authorList>
            <person name="Graupner K."/>
            <person name="Lackner G."/>
            <person name="Hertweck C."/>
        </authorList>
    </citation>
    <scope>NUCLEOTIDE SEQUENCE [LARGE SCALE GENOMIC DNA]</scope>
    <source>
        <strain evidence="13">NBRC 102515 / DSM 9628</strain>
    </source>
</reference>
<gene>
    <name evidence="12" type="ORF">GJA_3922</name>
</gene>
<dbReference type="SUPFAM" id="SSF56935">
    <property type="entry name" value="Porins"/>
    <property type="match status" value="1"/>
</dbReference>
<keyword evidence="13" id="KW-1185">Reference proteome</keyword>
<dbReference type="InterPro" id="IPR002299">
    <property type="entry name" value="Porin_Neis"/>
</dbReference>
<dbReference type="PRINTS" id="PR00182">
    <property type="entry name" value="ECOLNEIPORIN"/>
</dbReference>
<accession>W0VAZ9</accession>
<keyword evidence="9" id="KW-0472">Membrane</keyword>
<dbReference type="InterPro" id="IPR033900">
    <property type="entry name" value="Gram_neg_porin_domain"/>
</dbReference>
<dbReference type="PANTHER" id="PTHR34501:SF9">
    <property type="entry name" value="MAJOR OUTER MEMBRANE PROTEIN P.IA"/>
    <property type="match status" value="1"/>
</dbReference>
<evidence type="ECO:0000256" key="5">
    <source>
        <dbReference type="ARBA" id="ARBA00022692"/>
    </source>
</evidence>
<evidence type="ECO:0000256" key="1">
    <source>
        <dbReference type="ARBA" id="ARBA00004571"/>
    </source>
</evidence>
<protein>
    <submittedName>
        <fullName evidence="12">Gram-negative porin family protein</fullName>
    </submittedName>
</protein>
<organism evidence="12 13">
    <name type="scientific">Janthinobacterium agaricidamnosum NBRC 102515 = DSM 9628</name>
    <dbReference type="NCBI Taxonomy" id="1349767"/>
    <lineage>
        <taxon>Bacteria</taxon>
        <taxon>Pseudomonadati</taxon>
        <taxon>Pseudomonadota</taxon>
        <taxon>Betaproteobacteria</taxon>
        <taxon>Burkholderiales</taxon>
        <taxon>Oxalobacteraceae</taxon>
        <taxon>Janthinobacterium</taxon>
    </lineage>
</organism>
<name>W0VAZ9_9BURK</name>
<dbReference type="Pfam" id="PF13609">
    <property type="entry name" value="Porin_4"/>
    <property type="match status" value="1"/>
</dbReference>
<comment type="subcellular location">
    <subcellularLocation>
        <location evidence="1">Cell outer membrane</location>
        <topology evidence="1">Multi-pass membrane protein</topology>
    </subcellularLocation>
</comment>
<dbReference type="EMBL" id="HG322949">
    <property type="protein sequence ID" value="CDG84533.1"/>
    <property type="molecule type" value="Genomic_DNA"/>
</dbReference>
<dbReference type="STRING" id="1349767.GJA_3922"/>
<feature type="domain" description="Porin" evidence="11">
    <location>
        <begin position="2"/>
        <end position="289"/>
    </location>
</feature>
<dbReference type="GO" id="GO:0015288">
    <property type="term" value="F:porin activity"/>
    <property type="evidence" value="ECO:0007669"/>
    <property type="project" value="UniProtKB-KW"/>
</dbReference>
<keyword evidence="10" id="KW-0998">Cell outer membrane</keyword>
<dbReference type="InterPro" id="IPR050298">
    <property type="entry name" value="Gram-neg_bact_OMP"/>
</dbReference>
<dbReference type="Gene3D" id="2.40.160.10">
    <property type="entry name" value="Porin"/>
    <property type="match status" value="1"/>
</dbReference>
<dbReference type="HOGENOM" id="CLU_038238_2_2_4"/>
<dbReference type="GO" id="GO:0046930">
    <property type="term" value="C:pore complex"/>
    <property type="evidence" value="ECO:0007669"/>
    <property type="project" value="UniProtKB-KW"/>
</dbReference>
<dbReference type="GO" id="GO:0034220">
    <property type="term" value="P:monoatomic ion transmembrane transport"/>
    <property type="evidence" value="ECO:0007669"/>
    <property type="project" value="InterPro"/>
</dbReference>
<keyword evidence="7" id="KW-0406">Ion transport</keyword>
<evidence type="ECO:0000256" key="6">
    <source>
        <dbReference type="ARBA" id="ARBA00022729"/>
    </source>
</evidence>
<dbReference type="AlphaFoldDB" id="W0VAZ9"/>
<evidence type="ECO:0000313" key="13">
    <source>
        <dbReference type="Proteomes" id="UP000027604"/>
    </source>
</evidence>
<evidence type="ECO:0000256" key="2">
    <source>
        <dbReference type="ARBA" id="ARBA00011233"/>
    </source>
</evidence>
<evidence type="ECO:0000259" key="11">
    <source>
        <dbReference type="Pfam" id="PF13609"/>
    </source>
</evidence>
<dbReference type="GO" id="GO:0009279">
    <property type="term" value="C:cell outer membrane"/>
    <property type="evidence" value="ECO:0007669"/>
    <property type="project" value="UniProtKB-SubCell"/>
</dbReference>
<dbReference type="InterPro" id="IPR001702">
    <property type="entry name" value="Porin_Gram-ve"/>
</dbReference>
<evidence type="ECO:0000256" key="9">
    <source>
        <dbReference type="ARBA" id="ARBA00023136"/>
    </source>
</evidence>
<dbReference type="eggNOG" id="COG3203">
    <property type="taxonomic scope" value="Bacteria"/>
</dbReference>
<keyword evidence="5" id="KW-0812">Transmembrane</keyword>
<dbReference type="PATRIC" id="fig|1349767.4.peg.506"/>
<dbReference type="PRINTS" id="PR00184">
    <property type="entry name" value="NEISSPPORIN"/>
</dbReference>
<evidence type="ECO:0000256" key="10">
    <source>
        <dbReference type="ARBA" id="ARBA00023237"/>
    </source>
</evidence>
<evidence type="ECO:0000256" key="7">
    <source>
        <dbReference type="ARBA" id="ARBA00023065"/>
    </source>
</evidence>
<comment type="subunit">
    <text evidence="2">Homotrimer.</text>
</comment>
<keyword evidence="6" id="KW-0732">Signal</keyword>
<dbReference type="CDD" id="cd00342">
    <property type="entry name" value="gram_neg_porins"/>
    <property type="match status" value="1"/>
</dbReference>
<evidence type="ECO:0000256" key="8">
    <source>
        <dbReference type="ARBA" id="ARBA00023114"/>
    </source>
</evidence>
<keyword evidence="4" id="KW-1134">Transmembrane beta strand</keyword>
<evidence type="ECO:0000256" key="4">
    <source>
        <dbReference type="ARBA" id="ARBA00022452"/>
    </source>
</evidence>